<protein>
    <submittedName>
        <fullName evidence="2">Uncharacterized protein</fullName>
    </submittedName>
</protein>
<keyword evidence="3" id="KW-1185">Reference proteome</keyword>
<sequence>MERTTSRKQARARLLERQRDAAAAREARERANIGDLTEFTVQAARVAEVDAWLAAKTTALNAEAERRRDSHRLAAGRALQRMRLRGETVPAIADAAGVSIGRVREFLKTAAQSTSAEQAAGAAAEQGVPPPPSGAEPVTDGRSAAVTPGRRP</sequence>
<feature type="compositionally biased region" description="Low complexity" evidence="1">
    <location>
        <begin position="110"/>
        <end position="127"/>
    </location>
</feature>
<gene>
    <name evidence="2" type="ORF">NM203_31915</name>
</gene>
<feature type="region of interest" description="Disordered" evidence="1">
    <location>
        <begin position="110"/>
        <end position="152"/>
    </location>
</feature>
<dbReference type="RefSeq" id="WP_255065034.1">
    <property type="nucleotide sequence ID" value="NZ_JANDBD010000020.1"/>
</dbReference>
<name>A0ABT1MCA1_9MYCO</name>
<reference evidence="2 3" key="1">
    <citation type="submission" date="2022-06" db="EMBL/GenBank/DDBJ databases">
        <title>Mycolicibacterium sp. CAU 1645 isolated from seawater.</title>
        <authorList>
            <person name="Kim W."/>
        </authorList>
    </citation>
    <scope>NUCLEOTIDE SEQUENCE [LARGE SCALE GENOMIC DNA]</scope>
    <source>
        <strain evidence="2 3">CAU 1645</strain>
    </source>
</reference>
<accession>A0ABT1MCA1</accession>
<proteinExistence type="predicted"/>
<dbReference type="EMBL" id="JANDBD010000020">
    <property type="protein sequence ID" value="MCP9276798.1"/>
    <property type="molecule type" value="Genomic_DNA"/>
</dbReference>
<organism evidence="2 3">
    <name type="scientific">Mycolicibacterium arenosum</name>
    <dbReference type="NCBI Taxonomy" id="2952157"/>
    <lineage>
        <taxon>Bacteria</taxon>
        <taxon>Bacillati</taxon>
        <taxon>Actinomycetota</taxon>
        <taxon>Actinomycetes</taxon>
        <taxon>Mycobacteriales</taxon>
        <taxon>Mycobacteriaceae</taxon>
        <taxon>Mycolicibacterium</taxon>
    </lineage>
</organism>
<dbReference type="Proteomes" id="UP001651690">
    <property type="component" value="Unassembled WGS sequence"/>
</dbReference>
<evidence type="ECO:0000313" key="3">
    <source>
        <dbReference type="Proteomes" id="UP001651690"/>
    </source>
</evidence>
<evidence type="ECO:0000313" key="2">
    <source>
        <dbReference type="EMBL" id="MCP9276798.1"/>
    </source>
</evidence>
<comment type="caution">
    <text evidence="2">The sequence shown here is derived from an EMBL/GenBank/DDBJ whole genome shotgun (WGS) entry which is preliminary data.</text>
</comment>
<evidence type="ECO:0000256" key="1">
    <source>
        <dbReference type="SAM" id="MobiDB-lite"/>
    </source>
</evidence>